<dbReference type="EMBL" id="MN740609">
    <property type="protein sequence ID" value="QHU35603.1"/>
    <property type="molecule type" value="Genomic_DNA"/>
</dbReference>
<sequence length="113" mass="13153">MTTFTERLFAMLESEEFTDDVRDELMRRLNPPQKMKAVVVSNYSVRDDGSEKSFLVVYNDTLAALRTKLEERGKYGSSYSVGDEKVSGWIFGSRARTRMMDLFERNEVEVFDE</sequence>
<proteinExistence type="predicted"/>
<accession>A0A6C0LZ86</accession>
<organism evidence="1">
    <name type="scientific">viral metagenome</name>
    <dbReference type="NCBI Taxonomy" id="1070528"/>
    <lineage>
        <taxon>unclassified sequences</taxon>
        <taxon>metagenomes</taxon>
        <taxon>organismal metagenomes</taxon>
    </lineage>
</organism>
<evidence type="ECO:0000313" key="1">
    <source>
        <dbReference type="EMBL" id="QHU35603.1"/>
    </source>
</evidence>
<name>A0A6C0LZ86_9ZZZZ</name>
<protein>
    <submittedName>
        <fullName evidence="1">Uncharacterized protein</fullName>
    </submittedName>
</protein>
<reference evidence="1" key="1">
    <citation type="journal article" date="2020" name="Nature">
        <title>Giant virus diversity and host interactions through global metagenomics.</title>
        <authorList>
            <person name="Schulz F."/>
            <person name="Roux S."/>
            <person name="Paez-Espino D."/>
            <person name="Jungbluth S."/>
            <person name="Walsh D.A."/>
            <person name="Denef V.J."/>
            <person name="McMahon K.D."/>
            <person name="Konstantinidis K.T."/>
            <person name="Eloe-Fadrosh E.A."/>
            <person name="Kyrpides N.C."/>
            <person name="Woyke T."/>
        </authorList>
    </citation>
    <scope>NUCLEOTIDE SEQUENCE</scope>
    <source>
        <strain evidence="1">GVMAG-S-1029409-49</strain>
    </source>
</reference>
<dbReference type="AlphaFoldDB" id="A0A6C0LZ86"/>